<evidence type="ECO:0000313" key="4">
    <source>
        <dbReference type="EMBL" id="CAK0744721.1"/>
    </source>
</evidence>
<dbReference type="InterPro" id="IPR000504">
    <property type="entry name" value="RRM_dom"/>
</dbReference>
<keyword evidence="5" id="KW-1185">Reference proteome</keyword>
<feature type="region of interest" description="Disordered" evidence="2">
    <location>
        <begin position="374"/>
        <end position="456"/>
    </location>
</feature>
<feature type="domain" description="RRM" evidence="3">
    <location>
        <begin position="126"/>
        <end position="205"/>
    </location>
</feature>
<sequence length="609" mass="64106">MMMALQGNFRRTGRWRIYMNVGYILDETQLTRYFSQFGTVTDCYLPKHKSGRNKGFGFTTFEAEPDLERTLQSAEHVIDGVMVKINRAGPRPEHEHPQDDKPQSTPSTACADAQPASPTGAHGRGPRLYVGGVPDEITEEDIVEHFNKWGQVVDCYFPGKKGAKRVNYCFITFDNWRSAQRACNQSERNIFGKPLQSISMAEERQGEAHADGLAKLSSMQANAALQQALTLANSTNAAVYGSSFAQAPALPQPANGLAALQTLFANGLVAPDAISGLLAALAGSPGTPRQNHLAPAPLANSLSFQGAPQQGMPVPSDMSTVEALLEEYQGSLTAAAGGHAVGGAVRTLDGITDPLASLDASIKGTLSSGNVSLLKPWGQPIPEGLNGGQTNSGGSSPTSPPGAPSTDFGNVSNQGEEVNSAPSQITPQQSTSVMPLTGQTGFLGGASHVGQPHRAPSLPALHTQMLMASATSQAALNNMAARAAVSPTPGPHFARQVQPELHTLPQMACRGMPGAEQSAHQPGAFLQAADTFSTPLALPFGLQPAAPALPIAFNGLSPQLSGCKPTPYRAYHSGTDPGLRFQGGYGPQRRSGPMARQNLRHHHRGAAPY</sequence>
<organism evidence="4 5">
    <name type="scientific">Coccomyxa viridis</name>
    <dbReference type="NCBI Taxonomy" id="1274662"/>
    <lineage>
        <taxon>Eukaryota</taxon>
        <taxon>Viridiplantae</taxon>
        <taxon>Chlorophyta</taxon>
        <taxon>core chlorophytes</taxon>
        <taxon>Trebouxiophyceae</taxon>
        <taxon>Trebouxiophyceae incertae sedis</taxon>
        <taxon>Coccomyxaceae</taxon>
        <taxon>Coccomyxa</taxon>
    </lineage>
</organism>
<feature type="compositionally biased region" description="Polar residues" evidence="2">
    <location>
        <begin position="407"/>
        <end position="440"/>
    </location>
</feature>
<dbReference type="AlphaFoldDB" id="A0AAV1HXK3"/>
<name>A0AAV1HXK3_9CHLO</name>
<dbReference type="InterPro" id="IPR035979">
    <property type="entry name" value="RBD_domain_sf"/>
</dbReference>
<dbReference type="InterPro" id="IPR012677">
    <property type="entry name" value="Nucleotide-bd_a/b_plait_sf"/>
</dbReference>
<evidence type="ECO:0000256" key="1">
    <source>
        <dbReference type="PROSITE-ProRule" id="PRU00176"/>
    </source>
</evidence>
<keyword evidence="1" id="KW-0694">RNA-binding</keyword>
<dbReference type="EMBL" id="CAUYUE010000002">
    <property type="protein sequence ID" value="CAK0744721.1"/>
    <property type="molecule type" value="Genomic_DNA"/>
</dbReference>
<dbReference type="PROSITE" id="PS50102">
    <property type="entry name" value="RRM"/>
    <property type="match status" value="2"/>
</dbReference>
<comment type="caution">
    <text evidence="4">The sequence shown here is derived from an EMBL/GenBank/DDBJ whole genome shotgun (WGS) entry which is preliminary data.</text>
</comment>
<dbReference type="SUPFAM" id="SSF54928">
    <property type="entry name" value="RNA-binding domain, RBD"/>
    <property type="match status" value="2"/>
</dbReference>
<gene>
    <name evidence="4" type="ORF">CVIRNUC_001569</name>
</gene>
<dbReference type="InterPro" id="IPR053260">
    <property type="entry name" value="hnRNP"/>
</dbReference>
<feature type="region of interest" description="Disordered" evidence="2">
    <location>
        <begin position="88"/>
        <end position="132"/>
    </location>
</feature>
<dbReference type="GO" id="GO:0003723">
    <property type="term" value="F:RNA binding"/>
    <property type="evidence" value="ECO:0007669"/>
    <property type="project" value="UniProtKB-UniRule"/>
</dbReference>
<feature type="region of interest" description="Disordered" evidence="2">
    <location>
        <begin position="586"/>
        <end position="609"/>
    </location>
</feature>
<dbReference type="Pfam" id="PF00076">
    <property type="entry name" value="RRM_1"/>
    <property type="match status" value="2"/>
</dbReference>
<dbReference type="CDD" id="cd00590">
    <property type="entry name" value="RRM_SF"/>
    <property type="match status" value="1"/>
</dbReference>
<dbReference type="SMART" id="SM00360">
    <property type="entry name" value="RRM"/>
    <property type="match status" value="2"/>
</dbReference>
<evidence type="ECO:0000313" key="5">
    <source>
        <dbReference type="Proteomes" id="UP001314263"/>
    </source>
</evidence>
<evidence type="ECO:0000259" key="3">
    <source>
        <dbReference type="PROSITE" id="PS50102"/>
    </source>
</evidence>
<evidence type="ECO:0000256" key="2">
    <source>
        <dbReference type="SAM" id="MobiDB-lite"/>
    </source>
</evidence>
<feature type="compositionally biased region" description="Basic and acidic residues" evidence="2">
    <location>
        <begin position="90"/>
        <end position="102"/>
    </location>
</feature>
<dbReference type="Proteomes" id="UP001314263">
    <property type="component" value="Unassembled WGS sequence"/>
</dbReference>
<accession>A0AAV1HXK3</accession>
<reference evidence="4 5" key="1">
    <citation type="submission" date="2023-10" db="EMBL/GenBank/DDBJ databases">
        <authorList>
            <person name="Maclean D."/>
            <person name="Macfadyen A."/>
        </authorList>
    </citation>
    <scope>NUCLEOTIDE SEQUENCE [LARGE SCALE GENOMIC DNA]</scope>
</reference>
<proteinExistence type="predicted"/>
<protein>
    <recommendedName>
        <fullName evidence="3">RRM domain-containing protein</fullName>
    </recommendedName>
</protein>
<feature type="domain" description="RRM" evidence="3">
    <location>
        <begin position="20"/>
        <end position="90"/>
    </location>
</feature>
<feature type="compositionally biased region" description="Basic residues" evidence="2">
    <location>
        <begin position="598"/>
        <end position="609"/>
    </location>
</feature>
<dbReference type="PANTHER" id="PTHR48035:SF2">
    <property type="entry name" value="RNA-BINDING REGION RNP-1 DOMAIN-CONTAINING PROTEIN"/>
    <property type="match status" value="1"/>
</dbReference>
<dbReference type="Gene3D" id="3.30.70.330">
    <property type="match status" value="2"/>
</dbReference>
<dbReference type="PANTHER" id="PTHR48035">
    <property type="entry name" value="HETEROGENEOUS NUCLEAR RIBONUCLEOPROTEIN 1"/>
    <property type="match status" value="1"/>
</dbReference>